<dbReference type="InterPro" id="IPR003660">
    <property type="entry name" value="HAMP_dom"/>
</dbReference>
<dbReference type="EMBL" id="JBHUIY010000039">
    <property type="protein sequence ID" value="MFD2235199.1"/>
    <property type="molecule type" value="Genomic_DNA"/>
</dbReference>
<name>A0ABW5CD31_9PROT</name>
<evidence type="ECO:0000256" key="8">
    <source>
        <dbReference type="ARBA" id="ARBA00029447"/>
    </source>
</evidence>
<comment type="caution">
    <text evidence="14">The sequence shown here is derived from an EMBL/GenBank/DDBJ whole genome shotgun (WGS) entry which is preliminary data.</text>
</comment>
<dbReference type="InterPro" id="IPR004090">
    <property type="entry name" value="Chemotax_Me-accpt_rcpt"/>
</dbReference>
<dbReference type="Gene3D" id="1.10.287.950">
    <property type="entry name" value="Methyl-accepting chemotaxis protein"/>
    <property type="match status" value="1"/>
</dbReference>
<proteinExistence type="inferred from homology"/>
<keyword evidence="6 10" id="KW-0472">Membrane</keyword>
<feature type="transmembrane region" description="Helical" evidence="10">
    <location>
        <begin position="186"/>
        <end position="208"/>
    </location>
</feature>
<evidence type="ECO:0000256" key="3">
    <source>
        <dbReference type="ARBA" id="ARBA00022519"/>
    </source>
</evidence>
<dbReference type="Proteomes" id="UP001597296">
    <property type="component" value="Unassembled WGS sequence"/>
</dbReference>
<dbReference type="SMART" id="SM01049">
    <property type="entry name" value="Cache_2"/>
    <property type="match status" value="1"/>
</dbReference>
<keyword evidence="4 10" id="KW-0812">Transmembrane</keyword>
<dbReference type="SMART" id="SM00304">
    <property type="entry name" value="HAMP"/>
    <property type="match status" value="1"/>
</dbReference>
<feature type="transmembrane region" description="Helical" evidence="10">
    <location>
        <begin position="12"/>
        <end position="31"/>
    </location>
</feature>
<dbReference type="SUPFAM" id="SSF158472">
    <property type="entry name" value="HAMP domain-like"/>
    <property type="match status" value="1"/>
</dbReference>
<dbReference type="InterPro" id="IPR000727">
    <property type="entry name" value="T_SNARE_dom"/>
</dbReference>
<keyword evidence="3" id="KW-0997">Cell inner membrane</keyword>
<feature type="domain" description="Methyl-accepting transducer" evidence="11">
    <location>
        <begin position="304"/>
        <end position="540"/>
    </location>
</feature>
<evidence type="ECO:0000256" key="5">
    <source>
        <dbReference type="ARBA" id="ARBA00022989"/>
    </source>
</evidence>
<dbReference type="InterPro" id="IPR033480">
    <property type="entry name" value="sCache_2"/>
</dbReference>
<feature type="domain" description="HAMP" evidence="13">
    <location>
        <begin position="210"/>
        <end position="263"/>
    </location>
</feature>
<feature type="domain" description="T-SNARE coiled-coil homology" evidence="12">
    <location>
        <begin position="456"/>
        <end position="518"/>
    </location>
</feature>
<evidence type="ECO:0000256" key="9">
    <source>
        <dbReference type="PROSITE-ProRule" id="PRU00284"/>
    </source>
</evidence>
<evidence type="ECO:0000256" key="6">
    <source>
        <dbReference type="ARBA" id="ARBA00023136"/>
    </source>
</evidence>
<dbReference type="Gene3D" id="3.30.450.20">
    <property type="entry name" value="PAS domain"/>
    <property type="match status" value="1"/>
</dbReference>
<dbReference type="PANTHER" id="PTHR32089:SF112">
    <property type="entry name" value="LYSOZYME-LIKE PROTEIN-RELATED"/>
    <property type="match status" value="1"/>
</dbReference>
<organism evidence="14 15">
    <name type="scientific">Phaeospirillum tilakii</name>
    <dbReference type="NCBI Taxonomy" id="741673"/>
    <lineage>
        <taxon>Bacteria</taxon>
        <taxon>Pseudomonadati</taxon>
        <taxon>Pseudomonadota</taxon>
        <taxon>Alphaproteobacteria</taxon>
        <taxon>Rhodospirillales</taxon>
        <taxon>Rhodospirillaceae</taxon>
        <taxon>Phaeospirillum</taxon>
    </lineage>
</organism>
<dbReference type="CDD" id="cd06225">
    <property type="entry name" value="HAMP"/>
    <property type="match status" value="1"/>
</dbReference>
<comment type="subcellular location">
    <subcellularLocation>
        <location evidence="1">Cell inner membrane</location>
        <topology evidence="1">Multi-pass membrane protein</topology>
    </subcellularLocation>
</comment>
<sequence>MIAKVSLSGKLLSIIALLIAAMVLLSLLAALQLRATMITDREVKLRNLVEAADGTLRSFAERASRGEIDTAQAQAQALQAIRLARYGDDEYYFIYSKDGQVLLNPAHPEREGRTARESRDANGFAFVTAILDAAAQGGGFVRYMFPQPGQTTPSPKLAYGHTSQAWGWVLATGIYIDDVDAEFEAALLRLAGVFLLVTLVAAGLGVALSRNIGGGIGRLVGVTRRLAAGDYHVAVPETGRGDEIGRLAEAIEVLRDAALEAETLRTRQDAVKHEAEAHRKAELLRVADGFEGSVKRVAETITHASGELESAAARVSSSIDTASHQATRVADAAEQASANVQTVAAAAEELSASIAEISRQVSQSAQISTEAAADAEKTNQLVEGLAATAARIGEVVGLITDIAAQTNLLALNATIEAARAGDAGKGFAVVAGEVKHLATQTARATDEISTQIGAVQAATGQAVDAIRAIVATILRIKSIGDDIANAVGDQGAATREIARSVQQAAAGTAGVTQSLGQLTAATAEAGGSAGCMLSATQALAAEARTLRGEVENFLAGIRQA</sequence>
<protein>
    <submittedName>
        <fullName evidence="14">Cache domain-containing protein</fullName>
    </submittedName>
</protein>
<dbReference type="Pfam" id="PF17200">
    <property type="entry name" value="sCache_2"/>
    <property type="match status" value="1"/>
</dbReference>
<comment type="similarity">
    <text evidence="8">Belongs to the methyl-accepting chemotaxis (MCP) protein family.</text>
</comment>
<evidence type="ECO:0000259" key="12">
    <source>
        <dbReference type="PROSITE" id="PS50192"/>
    </source>
</evidence>
<dbReference type="PROSITE" id="PS50885">
    <property type="entry name" value="HAMP"/>
    <property type="match status" value="1"/>
</dbReference>
<evidence type="ECO:0000313" key="14">
    <source>
        <dbReference type="EMBL" id="MFD2235199.1"/>
    </source>
</evidence>
<keyword evidence="15" id="KW-1185">Reference proteome</keyword>
<dbReference type="PRINTS" id="PR00260">
    <property type="entry name" value="CHEMTRNSDUCR"/>
</dbReference>
<accession>A0ABW5CD31</accession>
<gene>
    <name evidence="14" type="ORF">ACFSNB_15425</name>
</gene>
<evidence type="ECO:0000256" key="4">
    <source>
        <dbReference type="ARBA" id="ARBA00022692"/>
    </source>
</evidence>
<evidence type="ECO:0000256" key="2">
    <source>
        <dbReference type="ARBA" id="ARBA00022475"/>
    </source>
</evidence>
<dbReference type="PANTHER" id="PTHR32089">
    <property type="entry name" value="METHYL-ACCEPTING CHEMOTAXIS PROTEIN MCPB"/>
    <property type="match status" value="1"/>
</dbReference>
<dbReference type="Pfam" id="PF00015">
    <property type="entry name" value="MCPsignal"/>
    <property type="match status" value="1"/>
</dbReference>
<dbReference type="SUPFAM" id="SSF58104">
    <property type="entry name" value="Methyl-accepting chemotaxis protein (MCP) signaling domain"/>
    <property type="match status" value="1"/>
</dbReference>
<dbReference type="Pfam" id="PF00672">
    <property type="entry name" value="HAMP"/>
    <property type="match status" value="1"/>
</dbReference>
<evidence type="ECO:0000256" key="1">
    <source>
        <dbReference type="ARBA" id="ARBA00004429"/>
    </source>
</evidence>
<keyword evidence="2" id="KW-1003">Cell membrane</keyword>
<dbReference type="PROSITE" id="PS50192">
    <property type="entry name" value="T_SNARE"/>
    <property type="match status" value="1"/>
</dbReference>
<evidence type="ECO:0000256" key="7">
    <source>
        <dbReference type="ARBA" id="ARBA00023224"/>
    </source>
</evidence>
<dbReference type="InterPro" id="IPR004089">
    <property type="entry name" value="MCPsignal_dom"/>
</dbReference>
<dbReference type="PROSITE" id="PS50111">
    <property type="entry name" value="CHEMOTAXIS_TRANSDUC_2"/>
    <property type="match status" value="1"/>
</dbReference>
<reference evidence="15" key="1">
    <citation type="journal article" date="2019" name="Int. J. Syst. Evol. Microbiol.">
        <title>The Global Catalogue of Microorganisms (GCM) 10K type strain sequencing project: providing services to taxonomists for standard genome sequencing and annotation.</title>
        <authorList>
            <consortium name="The Broad Institute Genomics Platform"/>
            <consortium name="The Broad Institute Genome Sequencing Center for Infectious Disease"/>
            <person name="Wu L."/>
            <person name="Ma J."/>
        </authorList>
    </citation>
    <scope>NUCLEOTIDE SEQUENCE [LARGE SCALE GENOMIC DNA]</scope>
    <source>
        <strain evidence="15">KCTC 15012</strain>
    </source>
</reference>
<evidence type="ECO:0000259" key="11">
    <source>
        <dbReference type="PROSITE" id="PS50111"/>
    </source>
</evidence>
<evidence type="ECO:0000256" key="10">
    <source>
        <dbReference type="SAM" id="Phobius"/>
    </source>
</evidence>
<dbReference type="Gene3D" id="1.10.8.500">
    <property type="entry name" value="HAMP domain in histidine kinase"/>
    <property type="match status" value="1"/>
</dbReference>
<evidence type="ECO:0000259" key="13">
    <source>
        <dbReference type="PROSITE" id="PS50885"/>
    </source>
</evidence>
<keyword evidence="5 10" id="KW-1133">Transmembrane helix</keyword>
<dbReference type="RefSeq" id="WP_377318155.1">
    <property type="nucleotide sequence ID" value="NZ_JBHUIY010000039.1"/>
</dbReference>
<evidence type="ECO:0000313" key="15">
    <source>
        <dbReference type="Proteomes" id="UP001597296"/>
    </source>
</evidence>
<dbReference type="SMART" id="SM00283">
    <property type="entry name" value="MA"/>
    <property type="match status" value="1"/>
</dbReference>
<keyword evidence="7 9" id="KW-0807">Transducer</keyword>